<dbReference type="Gene3D" id="3.30.70.1210">
    <property type="entry name" value="Crispr-associated protein, domain 2"/>
    <property type="match status" value="1"/>
</dbReference>
<gene>
    <name evidence="1" type="primary">cas6e</name>
    <name evidence="1" type="ORF">Q4521_09790</name>
</gene>
<dbReference type="RefSeq" id="WP_303492664.1">
    <property type="nucleotide sequence ID" value="NZ_JAUOPB010000006.1"/>
</dbReference>
<dbReference type="AlphaFoldDB" id="A0AAW7X4Y4"/>
<proteinExistence type="predicted"/>
<dbReference type="CDD" id="cd09727">
    <property type="entry name" value="Cas6_I-E"/>
    <property type="match status" value="1"/>
</dbReference>
<dbReference type="SMART" id="SM01101">
    <property type="entry name" value="CRISPR_assoc"/>
    <property type="match status" value="1"/>
</dbReference>
<dbReference type="Gene3D" id="3.30.70.1200">
    <property type="entry name" value="Crispr-associated protein, domain 1"/>
    <property type="match status" value="1"/>
</dbReference>
<name>A0AAW7X4Y4_9GAMM</name>
<evidence type="ECO:0000313" key="1">
    <source>
        <dbReference type="EMBL" id="MDO6422766.1"/>
    </source>
</evidence>
<dbReference type="EMBL" id="JAUOPB010000006">
    <property type="protein sequence ID" value="MDO6422766.1"/>
    <property type="molecule type" value="Genomic_DNA"/>
</dbReference>
<dbReference type="SUPFAM" id="SSF117987">
    <property type="entry name" value="CRISPR-associated protein"/>
    <property type="match status" value="2"/>
</dbReference>
<dbReference type="NCBIfam" id="TIGR01907">
    <property type="entry name" value="casE_Cse3"/>
    <property type="match status" value="1"/>
</dbReference>
<accession>A0AAW7X4Y4</accession>
<reference evidence="1" key="1">
    <citation type="submission" date="2023-07" db="EMBL/GenBank/DDBJ databases">
        <title>Genome content predicts the carbon catabolic preferences of heterotrophic bacteria.</title>
        <authorList>
            <person name="Gralka M."/>
        </authorList>
    </citation>
    <scope>NUCLEOTIDE SEQUENCE</scope>
    <source>
        <strain evidence="1">I3M17_2</strain>
    </source>
</reference>
<comment type="caution">
    <text evidence="1">The sequence shown here is derived from an EMBL/GenBank/DDBJ whole genome shotgun (WGS) entry which is preliminary data.</text>
</comment>
<protein>
    <submittedName>
        <fullName evidence="1">Type I-E CRISPR-associated protein Cas6/Cse3/CasE</fullName>
    </submittedName>
</protein>
<organism evidence="1 2">
    <name type="scientific">Saccharophagus degradans</name>
    <dbReference type="NCBI Taxonomy" id="86304"/>
    <lineage>
        <taxon>Bacteria</taxon>
        <taxon>Pseudomonadati</taxon>
        <taxon>Pseudomonadota</taxon>
        <taxon>Gammaproteobacteria</taxon>
        <taxon>Cellvibrionales</taxon>
        <taxon>Cellvibrionaceae</taxon>
        <taxon>Saccharophagus</taxon>
    </lineage>
</organism>
<dbReference type="Pfam" id="PF08798">
    <property type="entry name" value="CRISPR_assoc"/>
    <property type="match status" value="1"/>
</dbReference>
<dbReference type="InterPro" id="IPR010179">
    <property type="entry name" value="CRISPR-assoc_prot_Cse3"/>
</dbReference>
<dbReference type="Proteomes" id="UP001169760">
    <property type="component" value="Unassembled WGS sequence"/>
</dbReference>
<evidence type="ECO:0000313" key="2">
    <source>
        <dbReference type="Proteomes" id="UP001169760"/>
    </source>
</evidence>
<sequence length="178" mass="20218">MYISMVRIRKTDTYNQHKAVWSLFPDVPERKRDHLFRVEGKENNTYLILLQSSTKPKSSEQAEVLQTKPFLLEVYEGVSYRFKIVANPTKRCSKSKSIIDLEDEGERIAWLQRKLAGANITVTSQSDALVKSEKAKCSRYVTFEGVLHVLDRSQVYNAVVMGIGRKKHAGAGLLSLAK</sequence>